<dbReference type="PANTHER" id="PTHR33567:SF3">
    <property type="entry name" value="CHROMATE ION TRANSPORTER (EUROFUNG)"/>
    <property type="match status" value="1"/>
</dbReference>
<reference evidence="9" key="1">
    <citation type="submission" date="2017-10" db="EMBL/GenBank/DDBJ databases">
        <title>Whole genome sequencing of various Bordetella species.</title>
        <authorList>
            <person name="Weigand M.R."/>
            <person name="Loparev V."/>
            <person name="Peng Y."/>
            <person name="Bowden K.E."/>
            <person name="Tondella M.L."/>
            <person name="Williams M.M."/>
        </authorList>
    </citation>
    <scope>NUCLEOTIDE SEQUENCE [LARGE SCALE GENOMIC DNA]</scope>
    <source>
        <strain evidence="9">H720</strain>
    </source>
</reference>
<protein>
    <submittedName>
        <fullName evidence="8">Chromate transporter</fullName>
    </submittedName>
</protein>
<evidence type="ECO:0000256" key="6">
    <source>
        <dbReference type="ARBA" id="ARBA00023136"/>
    </source>
</evidence>
<evidence type="ECO:0000256" key="7">
    <source>
        <dbReference type="SAM" id="Phobius"/>
    </source>
</evidence>
<dbReference type="GO" id="GO:0005886">
    <property type="term" value="C:plasma membrane"/>
    <property type="evidence" value="ECO:0007669"/>
    <property type="project" value="UniProtKB-SubCell"/>
</dbReference>
<evidence type="ECO:0000256" key="5">
    <source>
        <dbReference type="ARBA" id="ARBA00022989"/>
    </source>
</evidence>
<dbReference type="EMBL" id="CP024172">
    <property type="protein sequence ID" value="AZW15943.1"/>
    <property type="molecule type" value="Genomic_DNA"/>
</dbReference>
<feature type="transmembrane region" description="Helical" evidence="7">
    <location>
        <begin position="200"/>
        <end position="225"/>
    </location>
</feature>
<evidence type="ECO:0000256" key="2">
    <source>
        <dbReference type="ARBA" id="ARBA00005262"/>
    </source>
</evidence>
<proteinExistence type="inferred from homology"/>
<comment type="subcellular location">
    <subcellularLocation>
        <location evidence="1">Cell membrane</location>
        <topology evidence="1">Multi-pass membrane protein</topology>
    </subcellularLocation>
</comment>
<keyword evidence="5 7" id="KW-1133">Transmembrane helix</keyword>
<evidence type="ECO:0000256" key="1">
    <source>
        <dbReference type="ARBA" id="ARBA00004651"/>
    </source>
</evidence>
<dbReference type="AlphaFoldDB" id="A0AAN1VEU8"/>
<dbReference type="KEGG" id="bhz:ACR54_00910"/>
<dbReference type="Pfam" id="PF02417">
    <property type="entry name" value="Chromate_transp"/>
    <property type="match status" value="2"/>
</dbReference>
<name>A0AAN1VEU8_9BORD</name>
<feature type="transmembrane region" description="Helical" evidence="7">
    <location>
        <begin position="370"/>
        <end position="396"/>
    </location>
</feature>
<accession>A0AAN1VEU8</accession>
<organism evidence="8 9">
    <name type="scientific">Bordetella hinzii</name>
    <dbReference type="NCBI Taxonomy" id="103855"/>
    <lineage>
        <taxon>Bacteria</taxon>
        <taxon>Pseudomonadati</taxon>
        <taxon>Pseudomonadota</taxon>
        <taxon>Betaproteobacteria</taxon>
        <taxon>Burkholderiales</taxon>
        <taxon>Alcaligenaceae</taxon>
        <taxon>Bordetella</taxon>
    </lineage>
</organism>
<evidence type="ECO:0000256" key="4">
    <source>
        <dbReference type="ARBA" id="ARBA00022692"/>
    </source>
</evidence>
<gene>
    <name evidence="8" type="ORF">CS347_03670</name>
</gene>
<feature type="transmembrane region" description="Helical" evidence="7">
    <location>
        <begin position="297"/>
        <end position="321"/>
    </location>
</feature>
<feature type="transmembrane region" description="Helical" evidence="7">
    <location>
        <begin position="333"/>
        <end position="350"/>
    </location>
</feature>
<evidence type="ECO:0000313" key="8">
    <source>
        <dbReference type="EMBL" id="AZW15943.1"/>
    </source>
</evidence>
<keyword evidence="3" id="KW-1003">Cell membrane</keyword>
<feature type="transmembrane region" description="Helical" evidence="7">
    <location>
        <begin position="231"/>
        <end position="251"/>
    </location>
</feature>
<feature type="transmembrane region" description="Helical" evidence="7">
    <location>
        <begin position="147"/>
        <end position="179"/>
    </location>
</feature>
<keyword evidence="4 7" id="KW-0812">Transmembrane</keyword>
<evidence type="ECO:0000313" key="9">
    <source>
        <dbReference type="Proteomes" id="UP000282741"/>
    </source>
</evidence>
<sequence>MGGDHKGGAREVLAAFFKLGLTAFGGPVAHLGYFRAEFVARRRWLDDKSYSDLVALCQFLPGPASSQVGIALGLGRAGWPGALAAWAGFTLPSALLLLLFAYGVGRWSGLAASGVLHGLKVVAVAVVAQAVWGMARSLCPDRPRAGLAVGAALLALALPGAAGQLGAIVLGGLLGWRVLRPDALPPSEHRDYGVSRRQGAALLAVFAALLILLPLLAAGASSIVLPAIATFYQAGALVFGGGHVVLPLLQAGVVGPGWVGNDAFLAGYGAAQAVPGPLFTFAAYLGAVMPAPLGGPLGALLLLLAMFLPAFLLVAGALPFWEALRQRAAIQRAMAGINAAVVGVLAAALYDPVWTSAILGRADFGLALAAFGLLVYGRLSPLLVVVLTALGGGWLAA</sequence>
<dbReference type="RefSeq" id="WP_029578919.1">
    <property type="nucleotide sequence ID" value="NZ_CP012076.1"/>
</dbReference>
<feature type="transmembrane region" description="Helical" evidence="7">
    <location>
        <begin position="114"/>
        <end position="135"/>
    </location>
</feature>
<dbReference type="PANTHER" id="PTHR33567">
    <property type="entry name" value="CHROMATE ION TRANSPORTER (EUROFUNG)"/>
    <property type="match status" value="1"/>
</dbReference>
<feature type="transmembrane region" description="Helical" evidence="7">
    <location>
        <begin position="81"/>
        <end position="102"/>
    </location>
</feature>
<dbReference type="Proteomes" id="UP000282741">
    <property type="component" value="Chromosome"/>
</dbReference>
<keyword evidence="6 7" id="KW-0472">Membrane</keyword>
<feature type="transmembrane region" description="Helical" evidence="7">
    <location>
        <begin position="263"/>
        <end position="285"/>
    </location>
</feature>
<feature type="transmembrane region" description="Helical" evidence="7">
    <location>
        <begin position="12"/>
        <end position="33"/>
    </location>
</feature>
<comment type="similarity">
    <text evidence="2">Belongs to the chromate ion transporter (CHR) (TC 2.A.51) family.</text>
</comment>
<dbReference type="InterPro" id="IPR003370">
    <property type="entry name" value="Chromate_transpt"/>
</dbReference>
<dbReference type="GO" id="GO:0015109">
    <property type="term" value="F:chromate transmembrane transporter activity"/>
    <property type="evidence" value="ECO:0007669"/>
    <property type="project" value="InterPro"/>
</dbReference>
<dbReference type="InterPro" id="IPR014047">
    <property type="entry name" value="Chr_Tranpt_l_chain"/>
</dbReference>
<dbReference type="PIRSF" id="PIRSF004810">
    <property type="entry name" value="ChrA"/>
    <property type="match status" value="1"/>
</dbReference>
<dbReference type="GeneID" id="92997008"/>
<dbReference type="NCBIfam" id="TIGR00937">
    <property type="entry name" value="2A51"/>
    <property type="match status" value="1"/>
</dbReference>
<evidence type="ECO:0000256" key="3">
    <source>
        <dbReference type="ARBA" id="ARBA00022475"/>
    </source>
</evidence>